<gene>
    <name evidence="2" type="ORF">CTheo_6209</name>
</gene>
<feature type="domain" description="ER-bound oxygenase mpaB/mpaB'/Rubber oxygenase catalytic" evidence="1">
    <location>
        <begin position="160"/>
        <end position="277"/>
    </location>
</feature>
<dbReference type="EMBL" id="SSOP01000176">
    <property type="protein sequence ID" value="KAB5590350.1"/>
    <property type="molecule type" value="Genomic_DNA"/>
</dbReference>
<dbReference type="Proteomes" id="UP000383932">
    <property type="component" value="Unassembled WGS sequence"/>
</dbReference>
<dbReference type="PANTHER" id="PTHR36124">
    <property type="match status" value="1"/>
</dbReference>
<accession>A0A5N5QF20</accession>
<comment type="caution">
    <text evidence="2">The sequence shown here is derived from an EMBL/GenBank/DDBJ whole genome shotgun (WGS) entry which is preliminary data.</text>
</comment>
<proteinExistence type="predicted"/>
<evidence type="ECO:0000313" key="3">
    <source>
        <dbReference type="Proteomes" id="UP000383932"/>
    </source>
</evidence>
<dbReference type="AlphaFoldDB" id="A0A5N5QF20"/>
<dbReference type="InterPro" id="IPR018713">
    <property type="entry name" value="MPAB/Lcp_cat_dom"/>
</dbReference>
<name>A0A5N5QF20_9AGAM</name>
<protein>
    <recommendedName>
        <fullName evidence="1">ER-bound oxygenase mpaB/mpaB'/Rubber oxygenase catalytic domain-containing protein</fullName>
    </recommendedName>
</protein>
<organism evidence="2 3">
    <name type="scientific">Ceratobasidium theobromae</name>
    <dbReference type="NCBI Taxonomy" id="1582974"/>
    <lineage>
        <taxon>Eukaryota</taxon>
        <taxon>Fungi</taxon>
        <taxon>Dikarya</taxon>
        <taxon>Basidiomycota</taxon>
        <taxon>Agaricomycotina</taxon>
        <taxon>Agaricomycetes</taxon>
        <taxon>Cantharellales</taxon>
        <taxon>Ceratobasidiaceae</taxon>
        <taxon>Ceratobasidium</taxon>
    </lineage>
</organism>
<evidence type="ECO:0000259" key="1">
    <source>
        <dbReference type="Pfam" id="PF09995"/>
    </source>
</evidence>
<keyword evidence="3" id="KW-1185">Reference proteome</keyword>
<sequence length="434" mass="48972">MQAIAAYGISCAVAYLLLVRLLRHRRINSTVGRHLLANPIRNGATGQNPADYQMTPAEAQQIIRVSALWDAPFVVEKSLEFALFKTYGIETISKILYKTGQLGQEKNATRRYADTAILIQTWVHAPMTGPGSGLDKLPEGADPRGAIAIARTNWLHSKYPISNDDFLYTLALFIIEPAVWMEKYEWRGLTPLERQAFFVFWAEVGRRMNIQNIPETLEDLIEWSEEYERTYMLPSPINKSVAEQTVNMLLHHVPPLAKSIGKQAVAALCPERLRLSMMEPEPPAWVSNVVIAALNIRKMFVRHLCLPRLKPREFIPGDTSGFSQGQVCPMGVSVCPVSSKGYQSGELEYRLHPFYYNNDPWYMPTPSFAERVSIQVLSMLGLYNPKAIHGPRFKPEGYRTEEIGPISFERSGRDEVRANAEAIYGGKITGPWAF</sequence>
<reference evidence="2 3" key="1">
    <citation type="journal article" date="2019" name="Fungal Biol. Biotechnol.">
        <title>Draft genome sequence of fastidious pathogen Ceratobasidium theobromae, which causes vascular-streak dieback in Theobroma cacao.</title>
        <authorList>
            <person name="Ali S.S."/>
            <person name="Asman A."/>
            <person name="Shao J."/>
            <person name="Firmansyah A.P."/>
            <person name="Susilo A.W."/>
            <person name="Rosmana A."/>
            <person name="McMahon P."/>
            <person name="Junaid M."/>
            <person name="Guest D."/>
            <person name="Kheng T.Y."/>
            <person name="Meinhardt L.W."/>
            <person name="Bailey B.A."/>
        </authorList>
    </citation>
    <scope>NUCLEOTIDE SEQUENCE [LARGE SCALE GENOMIC DNA]</scope>
    <source>
        <strain evidence="2 3">CT2</strain>
    </source>
</reference>
<dbReference type="InterPro" id="IPR046366">
    <property type="entry name" value="MPAB"/>
</dbReference>
<dbReference type="PANTHER" id="PTHR36124:SF1">
    <property type="entry name" value="ER-BOUND OXYGENASE MPAB_MPAB'_RUBBER OXYGENASE CATALYTIC DOMAIN-CONTAINING PROTEIN"/>
    <property type="match status" value="1"/>
</dbReference>
<dbReference type="Pfam" id="PF09995">
    <property type="entry name" value="MPAB_Lcp_cat"/>
    <property type="match status" value="1"/>
</dbReference>
<evidence type="ECO:0000313" key="2">
    <source>
        <dbReference type="EMBL" id="KAB5590350.1"/>
    </source>
</evidence>
<dbReference type="GO" id="GO:0016491">
    <property type="term" value="F:oxidoreductase activity"/>
    <property type="evidence" value="ECO:0007669"/>
    <property type="project" value="InterPro"/>
</dbReference>
<dbReference type="OrthoDB" id="545169at2759"/>